<dbReference type="InterPro" id="IPR052345">
    <property type="entry name" value="Rad_response_metalloprotease"/>
</dbReference>
<dbReference type="PANTHER" id="PTHR43236">
    <property type="entry name" value="ANTITOXIN HIGA1"/>
    <property type="match status" value="1"/>
</dbReference>
<sequence length="271" mass="30140">MRNLRIQTSRSRAVDLLRDIAVEQPDEIDLELLAWRVARLRIEEGALKNALGRLIRGTDGGTIRVSGDIQHRGRKRFTIAHEIGHAVLHAPGTPWDGHRELSTWDDSSIEAEANGFAAELLMPGFLFGARLVGLRPEHRVIDALAEDFGTSNLASARQFVEYTHEPAALVVCTRNGGNGNGWKCWFRRGSHFTHRIKQGRPHPYTAAGEIIDGKGESTNGLVKIPADAWLENVSSGNRSCILEDSRSIPALGMVVSLLWIDDEIEEEWNRD</sequence>
<feature type="domain" description="IrrE N-terminal-like" evidence="1">
    <location>
        <begin position="49"/>
        <end position="151"/>
    </location>
</feature>
<dbReference type="Pfam" id="PF06114">
    <property type="entry name" value="Peptidase_M78"/>
    <property type="match status" value="1"/>
</dbReference>
<name>A0AAE3VFS3_9BACT</name>
<dbReference type="Gene3D" id="1.10.10.2910">
    <property type="match status" value="1"/>
</dbReference>
<accession>A0AAE3VFS3</accession>
<organism evidence="2 3">
    <name type="scientific">Oligosphaera ethanolica</name>
    <dbReference type="NCBI Taxonomy" id="760260"/>
    <lineage>
        <taxon>Bacteria</taxon>
        <taxon>Pseudomonadati</taxon>
        <taxon>Lentisphaerota</taxon>
        <taxon>Oligosphaeria</taxon>
        <taxon>Oligosphaerales</taxon>
        <taxon>Oligosphaeraceae</taxon>
        <taxon>Oligosphaera</taxon>
    </lineage>
</organism>
<evidence type="ECO:0000313" key="3">
    <source>
        <dbReference type="Proteomes" id="UP001238163"/>
    </source>
</evidence>
<dbReference type="EMBL" id="JAUSVL010000001">
    <property type="protein sequence ID" value="MDQ0289476.1"/>
    <property type="molecule type" value="Genomic_DNA"/>
</dbReference>
<evidence type="ECO:0000313" key="2">
    <source>
        <dbReference type="EMBL" id="MDQ0289476.1"/>
    </source>
</evidence>
<gene>
    <name evidence="2" type="ORF">J3R75_001583</name>
</gene>
<comment type="caution">
    <text evidence="2">The sequence shown here is derived from an EMBL/GenBank/DDBJ whole genome shotgun (WGS) entry which is preliminary data.</text>
</comment>
<keyword evidence="3" id="KW-1185">Reference proteome</keyword>
<proteinExistence type="predicted"/>
<dbReference type="RefSeq" id="WP_307260903.1">
    <property type="nucleotide sequence ID" value="NZ_JAUSVL010000001.1"/>
</dbReference>
<dbReference type="PANTHER" id="PTHR43236:SF2">
    <property type="entry name" value="BLL0069 PROTEIN"/>
    <property type="match status" value="1"/>
</dbReference>
<evidence type="ECO:0000259" key="1">
    <source>
        <dbReference type="Pfam" id="PF06114"/>
    </source>
</evidence>
<reference evidence="2" key="1">
    <citation type="submission" date="2023-07" db="EMBL/GenBank/DDBJ databases">
        <title>Genomic Encyclopedia of Type Strains, Phase IV (KMG-IV): sequencing the most valuable type-strain genomes for metagenomic binning, comparative biology and taxonomic classification.</title>
        <authorList>
            <person name="Goeker M."/>
        </authorList>
    </citation>
    <scope>NUCLEOTIDE SEQUENCE</scope>
    <source>
        <strain evidence="2">DSM 24202</strain>
    </source>
</reference>
<protein>
    <recommendedName>
        <fullName evidence="1">IrrE N-terminal-like domain-containing protein</fullName>
    </recommendedName>
</protein>
<dbReference type="AlphaFoldDB" id="A0AAE3VFS3"/>
<dbReference type="InterPro" id="IPR010359">
    <property type="entry name" value="IrrE_HExxH"/>
</dbReference>
<dbReference type="Proteomes" id="UP001238163">
    <property type="component" value="Unassembled WGS sequence"/>
</dbReference>